<organism evidence="2 3">
    <name type="scientific">Plasmodium ovale wallikeri</name>
    <dbReference type="NCBI Taxonomy" id="864142"/>
    <lineage>
        <taxon>Eukaryota</taxon>
        <taxon>Sar</taxon>
        <taxon>Alveolata</taxon>
        <taxon>Apicomplexa</taxon>
        <taxon>Aconoidasida</taxon>
        <taxon>Haemosporida</taxon>
        <taxon>Plasmodiidae</taxon>
        <taxon>Plasmodium</taxon>
        <taxon>Plasmodium (Plasmodium)</taxon>
    </lineage>
</organism>
<proteinExistence type="predicted"/>
<feature type="transmembrane region" description="Helical" evidence="1">
    <location>
        <begin position="32"/>
        <end position="49"/>
    </location>
</feature>
<keyword evidence="1" id="KW-0472">Membrane</keyword>
<feature type="transmembrane region" description="Helical" evidence="1">
    <location>
        <begin position="198"/>
        <end position="222"/>
    </location>
</feature>
<evidence type="ECO:0000313" key="2">
    <source>
        <dbReference type="EMBL" id="SBT30619.1"/>
    </source>
</evidence>
<evidence type="ECO:0000313" key="3">
    <source>
        <dbReference type="Proteomes" id="UP000078555"/>
    </source>
</evidence>
<feature type="transmembrane region" description="Helical" evidence="1">
    <location>
        <begin position="85"/>
        <end position="103"/>
    </location>
</feature>
<keyword evidence="1" id="KW-0812">Transmembrane</keyword>
<protein>
    <submittedName>
        <fullName evidence="2">Unspecified product</fullName>
    </submittedName>
</protein>
<keyword evidence="3" id="KW-1185">Reference proteome</keyword>
<feature type="transmembrane region" description="Helical" evidence="1">
    <location>
        <begin position="61"/>
        <end position="79"/>
    </location>
</feature>
<dbReference type="AlphaFoldDB" id="A0A1A8YGD8"/>
<evidence type="ECO:0000256" key="1">
    <source>
        <dbReference type="SAM" id="Phobius"/>
    </source>
</evidence>
<reference evidence="3" key="1">
    <citation type="submission" date="2016-05" db="EMBL/GenBank/DDBJ databases">
        <authorList>
            <person name="Naeem Raeece"/>
        </authorList>
    </citation>
    <scope>NUCLEOTIDE SEQUENCE [LARGE SCALE GENOMIC DNA]</scope>
</reference>
<feature type="transmembrane region" description="Helical" evidence="1">
    <location>
        <begin position="329"/>
        <end position="351"/>
    </location>
</feature>
<feature type="transmembrane region" description="Helical" evidence="1">
    <location>
        <begin position="299"/>
        <end position="317"/>
    </location>
</feature>
<name>A0A1A8YGD8_PLAOA</name>
<dbReference type="EMBL" id="FLRD01000008">
    <property type="protein sequence ID" value="SBT30619.1"/>
    <property type="molecule type" value="Genomic_DNA"/>
</dbReference>
<accession>A0A1A8YGD8</accession>
<feature type="transmembrane region" description="Helical" evidence="1">
    <location>
        <begin position="110"/>
        <end position="130"/>
    </location>
</feature>
<dbReference type="Proteomes" id="UP000078555">
    <property type="component" value="Unassembled WGS sequence"/>
</dbReference>
<keyword evidence="1" id="KW-1133">Transmembrane helix</keyword>
<sequence length="374" mass="43293">MTQQSLCDFALSKTGTIGLQVIMRVILWEKNSTLLISWFAITVLYLAYINNLKRDNKKLPYLRKHYHFLLFLNVGLSFVFRKVELLTFTLTALFLFFILVEIVRKVCEYVFVSFNVVNTFITSVYIPIIIDVLFNNKNYVQTKGAAIGGLLFPTPKMKHTNNKSVADHFSMLNQQCYLPFVNTISPFTHAYLFEIDNLLLPIFTFCVYLSFEAPSDITILEYKYSRNNERRKINFLKRLFIHCSFFTIGNNCNKLNSNDVIQVLSNVYSGDVSDSSSNANTISILNILNTRQNDIENQVRCKLFSFIGLLFLPMYGMRKFRYYDTKSKMIIFPFFSIAGMYLGSFVGNLVTGRFGDYKRTKFLGTLPANTFLKE</sequence>
<gene>
    <name evidence="2" type="ORF">POVWA1_002880</name>
</gene>